<keyword evidence="2" id="KW-1185">Reference proteome</keyword>
<gene>
    <name evidence="1" type="ORF">CIG75_00530</name>
</gene>
<dbReference type="KEGG" id="tab:CIG75_00530"/>
<organism evidence="1 2">
    <name type="scientific">Tumebacillus algifaecis</name>
    <dbReference type="NCBI Taxonomy" id="1214604"/>
    <lineage>
        <taxon>Bacteria</taxon>
        <taxon>Bacillati</taxon>
        <taxon>Bacillota</taxon>
        <taxon>Bacilli</taxon>
        <taxon>Bacillales</taxon>
        <taxon>Alicyclobacillaceae</taxon>
        <taxon>Tumebacillus</taxon>
    </lineage>
</organism>
<dbReference type="Proteomes" id="UP000214688">
    <property type="component" value="Chromosome"/>
</dbReference>
<evidence type="ECO:0000313" key="2">
    <source>
        <dbReference type="Proteomes" id="UP000214688"/>
    </source>
</evidence>
<proteinExistence type="predicted"/>
<dbReference type="EMBL" id="CP022657">
    <property type="protein sequence ID" value="ASS73609.1"/>
    <property type="molecule type" value="Genomic_DNA"/>
</dbReference>
<sequence>MAQTQTILAYFNSEALAEQAKQQLLEQLDLTGDEDLQIDRVSAQPGEATEQVLNPITGNFGGHETLIENTLTQNKSAGILLGSDPAVSGLSDGDGMITGLDVLLTILCPTDRVAQALQIVEQNKGHH</sequence>
<accession>A0A223CWA2</accession>
<name>A0A223CWA2_9BACL</name>
<dbReference type="AlphaFoldDB" id="A0A223CWA2"/>
<dbReference type="RefSeq" id="WP_094234869.1">
    <property type="nucleotide sequence ID" value="NZ_CP022657.1"/>
</dbReference>
<evidence type="ECO:0000313" key="1">
    <source>
        <dbReference type="EMBL" id="ASS73609.1"/>
    </source>
</evidence>
<dbReference type="OrthoDB" id="2375806at2"/>
<reference evidence="1 2" key="1">
    <citation type="journal article" date="2015" name="Int. J. Syst. Evol. Microbiol.">
        <title>Tumebacillus algifaecis sp. nov., isolated from decomposing algal scum.</title>
        <authorList>
            <person name="Wu Y.F."/>
            <person name="Zhang B."/>
            <person name="Xing P."/>
            <person name="Wu Q.L."/>
            <person name="Liu S.J."/>
        </authorList>
    </citation>
    <scope>NUCLEOTIDE SEQUENCE [LARGE SCALE GENOMIC DNA]</scope>
    <source>
        <strain evidence="1 2">THMBR28</strain>
    </source>
</reference>
<protein>
    <submittedName>
        <fullName evidence="1">Uncharacterized protein</fullName>
    </submittedName>
</protein>